<gene>
    <name evidence="1" type="ORF">CEXT_236851</name>
</gene>
<proteinExistence type="predicted"/>
<dbReference type="AlphaFoldDB" id="A0AAV4TCU6"/>
<accession>A0AAV4TCU6</accession>
<dbReference type="Proteomes" id="UP001054945">
    <property type="component" value="Unassembled WGS sequence"/>
</dbReference>
<organism evidence="1 2">
    <name type="scientific">Caerostris extrusa</name>
    <name type="common">Bark spider</name>
    <name type="synonym">Caerostris bankana</name>
    <dbReference type="NCBI Taxonomy" id="172846"/>
    <lineage>
        <taxon>Eukaryota</taxon>
        <taxon>Metazoa</taxon>
        <taxon>Ecdysozoa</taxon>
        <taxon>Arthropoda</taxon>
        <taxon>Chelicerata</taxon>
        <taxon>Arachnida</taxon>
        <taxon>Araneae</taxon>
        <taxon>Araneomorphae</taxon>
        <taxon>Entelegynae</taxon>
        <taxon>Araneoidea</taxon>
        <taxon>Araneidae</taxon>
        <taxon>Caerostris</taxon>
    </lineage>
</organism>
<reference evidence="1 2" key="1">
    <citation type="submission" date="2021-06" db="EMBL/GenBank/DDBJ databases">
        <title>Caerostris extrusa draft genome.</title>
        <authorList>
            <person name="Kono N."/>
            <person name="Arakawa K."/>
        </authorList>
    </citation>
    <scope>NUCLEOTIDE SEQUENCE [LARGE SCALE GENOMIC DNA]</scope>
</reference>
<evidence type="ECO:0000313" key="2">
    <source>
        <dbReference type="Proteomes" id="UP001054945"/>
    </source>
</evidence>
<keyword evidence="2" id="KW-1185">Reference proteome</keyword>
<dbReference type="EMBL" id="BPLR01011086">
    <property type="protein sequence ID" value="GIY44085.1"/>
    <property type="molecule type" value="Genomic_DNA"/>
</dbReference>
<sequence>MCVRSLDCEIHIINCDEISLVLLWKIHSKGTKIDFLRAYVVPFRDIEKLKNFHSVSISKVKRLSRHFNLLRRELSTRKCKSEKRCTRVGD</sequence>
<comment type="caution">
    <text evidence="1">The sequence shown here is derived from an EMBL/GenBank/DDBJ whole genome shotgun (WGS) entry which is preliminary data.</text>
</comment>
<protein>
    <submittedName>
        <fullName evidence="1">Uncharacterized protein</fullName>
    </submittedName>
</protein>
<evidence type="ECO:0000313" key="1">
    <source>
        <dbReference type="EMBL" id="GIY44085.1"/>
    </source>
</evidence>
<name>A0AAV4TCU6_CAEEX</name>